<evidence type="ECO:0000256" key="3">
    <source>
        <dbReference type="ARBA" id="ARBA00022801"/>
    </source>
</evidence>
<evidence type="ECO:0000256" key="4">
    <source>
        <dbReference type="ARBA" id="ARBA00023157"/>
    </source>
</evidence>
<dbReference type="EC" id="3.1.1.-" evidence="6"/>
<comment type="caution">
    <text evidence="8">The sequence shown here is derived from an EMBL/GenBank/DDBJ whole genome shotgun (WGS) entry which is preliminary data.</text>
</comment>
<name>A0AA38MBC6_9CUCU</name>
<gene>
    <name evidence="8" type="ORF">Zmor_021859</name>
</gene>
<keyword evidence="2" id="KW-0719">Serine esterase</keyword>
<organism evidence="8 9">
    <name type="scientific">Zophobas morio</name>
    <dbReference type="NCBI Taxonomy" id="2755281"/>
    <lineage>
        <taxon>Eukaryota</taxon>
        <taxon>Metazoa</taxon>
        <taxon>Ecdysozoa</taxon>
        <taxon>Arthropoda</taxon>
        <taxon>Hexapoda</taxon>
        <taxon>Insecta</taxon>
        <taxon>Pterygota</taxon>
        <taxon>Neoptera</taxon>
        <taxon>Endopterygota</taxon>
        <taxon>Coleoptera</taxon>
        <taxon>Polyphaga</taxon>
        <taxon>Cucujiformia</taxon>
        <taxon>Tenebrionidae</taxon>
        <taxon>Zophobas</taxon>
    </lineage>
</organism>
<dbReference type="Proteomes" id="UP001168821">
    <property type="component" value="Unassembled WGS sequence"/>
</dbReference>
<keyword evidence="4" id="KW-1015">Disulfide bond</keyword>
<evidence type="ECO:0000259" key="7">
    <source>
        <dbReference type="Pfam" id="PF00135"/>
    </source>
</evidence>
<feature type="domain" description="Carboxylesterase type B" evidence="7">
    <location>
        <begin position="3"/>
        <end position="524"/>
    </location>
</feature>
<sequence length="537" mass="60622">MVVIEIESGKLRGKLGLDKLNNNFYIFHNVPYAQPPVGSLRFKAPRPVQPWKGIKDATREGSECVSRHLITRKIVGSEDCLNLNVYTPELPQKNRPKPLKPVMFWIHGGIFMTGSNKTDLFGPEFLMAEDVVLVTINYRLGILGFLSLEDTSLGVPGNAGFKDMVMALKWVQKNITKFGGDPNNVTVFGESAGAVAAHLLILSPMTKGLLHKIIAQSACALNTWVGGRRSAKIVAEQLGFSNSDERKLISFLQGVSAVDILKAQIKIDTADFIETDFRFFGAVVEKPSSEEPFLDRRPIDIISSGDYNHLPMMIGYNDREGMAIDQIVPSRARAPFFENMEFSVPLALKVQRGSTLSKQIANEIRLFYFGDVKQTREEHQTQYFDLSTDTCFLRDIYFSVKHHIKTFTKPIYFYKFTLETELNIFKKLQNKNIAGVYHGDELGYIFKTMFTPDITPESPEDLAQKKVIKLWTNFAACGNPTPDSTDYILGVKWKPVDTHNVNYLEIGNPLSMKSNPEPERMAFWEKIFEINPLVSKL</sequence>
<dbReference type="Gene3D" id="3.40.50.1820">
    <property type="entry name" value="alpha/beta hydrolase"/>
    <property type="match status" value="1"/>
</dbReference>
<dbReference type="InterPro" id="IPR019826">
    <property type="entry name" value="Carboxylesterase_B_AS"/>
</dbReference>
<dbReference type="GO" id="GO:0052689">
    <property type="term" value="F:carboxylic ester hydrolase activity"/>
    <property type="evidence" value="ECO:0007669"/>
    <property type="project" value="UniProtKB-KW"/>
</dbReference>
<dbReference type="AlphaFoldDB" id="A0AA38MBC6"/>
<dbReference type="InterPro" id="IPR002018">
    <property type="entry name" value="CarbesteraseB"/>
</dbReference>
<evidence type="ECO:0000313" key="8">
    <source>
        <dbReference type="EMBL" id="KAJ3650154.1"/>
    </source>
</evidence>
<comment type="similarity">
    <text evidence="1 6">Belongs to the type-B carboxylesterase/lipase family.</text>
</comment>
<keyword evidence="5" id="KW-0325">Glycoprotein</keyword>
<dbReference type="EMBL" id="JALNTZ010000006">
    <property type="protein sequence ID" value="KAJ3650154.1"/>
    <property type="molecule type" value="Genomic_DNA"/>
</dbReference>
<reference evidence="8" key="1">
    <citation type="journal article" date="2023" name="G3 (Bethesda)">
        <title>Whole genome assemblies of Zophobas morio and Tenebrio molitor.</title>
        <authorList>
            <person name="Kaur S."/>
            <person name="Stinson S.A."/>
            <person name="diCenzo G.C."/>
        </authorList>
    </citation>
    <scope>NUCLEOTIDE SEQUENCE</scope>
    <source>
        <strain evidence="8">QUZm001</strain>
    </source>
</reference>
<evidence type="ECO:0000313" key="9">
    <source>
        <dbReference type="Proteomes" id="UP001168821"/>
    </source>
</evidence>
<dbReference type="PANTHER" id="PTHR43142">
    <property type="entry name" value="CARBOXYLIC ESTER HYDROLASE"/>
    <property type="match status" value="1"/>
</dbReference>
<evidence type="ECO:0000256" key="5">
    <source>
        <dbReference type="ARBA" id="ARBA00023180"/>
    </source>
</evidence>
<evidence type="ECO:0000256" key="1">
    <source>
        <dbReference type="ARBA" id="ARBA00005964"/>
    </source>
</evidence>
<keyword evidence="3 6" id="KW-0378">Hydrolase</keyword>
<dbReference type="InterPro" id="IPR029058">
    <property type="entry name" value="AB_hydrolase_fold"/>
</dbReference>
<protein>
    <recommendedName>
        <fullName evidence="6">Carboxylic ester hydrolase</fullName>
        <ecNumber evidence="6">3.1.1.-</ecNumber>
    </recommendedName>
</protein>
<evidence type="ECO:0000256" key="6">
    <source>
        <dbReference type="RuleBase" id="RU361235"/>
    </source>
</evidence>
<dbReference type="PANTHER" id="PTHR43142:SF1">
    <property type="entry name" value="CARBOXYLIC ESTER HYDROLASE"/>
    <property type="match status" value="1"/>
</dbReference>
<proteinExistence type="inferred from homology"/>
<accession>A0AA38MBC6</accession>
<keyword evidence="9" id="KW-1185">Reference proteome</keyword>
<dbReference type="PROSITE" id="PS00122">
    <property type="entry name" value="CARBOXYLESTERASE_B_1"/>
    <property type="match status" value="1"/>
</dbReference>
<evidence type="ECO:0000256" key="2">
    <source>
        <dbReference type="ARBA" id="ARBA00022487"/>
    </source>
</evidence>
<dbReference type="Pfam" id="PF00135">
    <property type="entry name" value="COesterase"/>
    <property type="match status" value="1"/>
</dbReference>
<dbReference type="SUPFAM" id="SSF53474">
    <property type="entry name" value="alpha/beta-Hydrolases"/>
    <property type="match status" value="1"/>
</dbReference>